<dbReference type="InterPro" id="IPR012337">
    <property type="entry name" value="RNaseH-like_sf"/>
</dbReference>
<dbReference type="InterPro" id="IPR002156">
    <property type="entry name" value="RNaseH_domain"/>
</dbReference>
<reference evidence="2 3" key="1">
    <citation type="journal article" date="2017" name="Mol. Plant">
        <title>The Genome of Medicinal Plant Macleaya cordata Provides New Insights into Benzylisoquinoline Alkaloids Metabolism.</title>
        <authorList>
            <person name="Liu X."/>
            <person name="Liu Y."/>
            <person name="Huang P."/>
            <person name="Ma Y."/>
            <person name="Qing Z."/>
            <person name="Tang Q."/>
            <person name="Cao H."/>
            <person name="Cheng P."/>
            <person name="Zheng Y."/>
            <person name="Yuan Z."/>
            <person name="Zhou Y."/>
            <person name="Liu J."/>
            <person name="Tang Z."/>
            <person name="Zhuo Y."/>
            <person name="Zhang Y."/>
            <person name="Yu L."/>
            <person name="Huang J."/>
            <person name="Yang P."/>
            <person name="Peng Q."/>
            <person name="Zhang J."/>
            <person name="Jiang W."/>
            <person name="Zhang Z."/>
            <person name="Lin K."/>
            <person name="Ro D.K."/>
            <person name="Chen X."/>
            <person name="Xiong X."/>
            <person name="Shang Y."/>
            <person name="Huang S."/>
            <person name="Zeng J."/>
        </authorList>
    </citation>
    <scope>NUCLEOTIDE SEQUENCE [LARGE SCALE GENOMIC DNA]</scope>
    <source>
        <strain evidence="3">cv. BLH2017</strain>
        <tissue evidence="2">Root</tissue>
    </source>
</reference>
<comment type="caution">
    <text evidence="2">The sequence shown here is derived from an EMBL/GenBank/DDBJ whole genome shotgun (WGS) entry which is preliminary data.</text>
</comment>
<evidence type="ECO:0000313" key="3">
    <source>
        <dbReference type="Proteomes" id="UP000195402"/>
    </source>
</evidence>
<dbReference type="PANTHER" id="PTHR47074:SF11">
    <property type="entry name" value="REVERSE TRANSCRIPTASE-LIKE PROTEIN"/>
    <property type="match status" value="1"/>
</dbReference>
<protein>
    <recommendedName>
        <fullName evidence="1">RNase H type-1 domain-containing protein</fullName>
    </recommendedName>
</protein>
<dbReference type="GO" id="GO:0004523">
    <property type="term" value="F:RNA-DNA hybrid ribonuclease activity"/>
    <property type="evidence" value="ECO:0007669"/>
    <property type="project" value="InterPro"/>
</dbReference>
<feature type="domain" description="RNase H type-1" evidence="1">
    <location>
        <begin position="17"/>
        <end position="61"/>
    </location>
</feature>
<dbReference type="EMBL" id="MVGT01001368">
    <property type="protein sequence ID" value="OVA12762.1"/>
    <property type="molecule type" value="Genomic_DNA"/>
</dbReference>
<evidence type="ECO:0000313" key="2">
    <source>
        <dbReference type="EMBL" id="OVA12762.1"/>
    </source>
</evidence>
<sequence>MVLACQNIFDGNHLGEDKALKAEARAFLKGIELARALNLSSIILEGDSQTLINILKGRFSNTPWRIPYIPRRANSVAHCLAKLALSARGCNSWIDFTPRCISDLVLSDMMDLPVN</sequence>
<gene>
    <name evidence="2" type="ORF">BVC80_8543g9</name>
</gene>
<dbReference type="InterPro" id="IPR052929">
    <property type="entry name" value="RNase_H-like_EbsB-rel"/>
</dbReference>
<dbReference type="CDD" id="cd06222">
    <property type="entry name" value="RNase_H_like"/>
    <property type="match status" value="1"/>
</dbReference>
<proteinExistence type="predicted"/>
<name>A0A200QQS2_MACCD</name>
<keyword evidence="3" id="KW-1185">Reference proteome</keyword>
<accession>A0A200QQS2</accession>
<dbReference type="OrthoDB" id="1906820at2759"/>
<dbReference type="GO" id="GO:0003676">
    <property type="term" value="F:nucleic acid binding"/>
    <property type="evidence" value="ECO:0007669"/>
    <property type="project" value="InterPro"/>
</dbReference>
<dbReference type="InterPro" id="IPR044730">
    <property type="entry name" value="RNase_H-like_dom_plant"/>
</dbReference>
<evidence type="ECO:0000259" key="1">
    <source>
        <dbReference type="Pfam" id="PF13456"/>
    </source>
</evidence>
<dbReference type="Pfam" id="PF13456">
    <property type="entry name" value="RVT_3"/>
    <property type="match status" value="1"/>
</dbReference>
<organism evidence="2 3">
    <name type="scientific">Macleaya cordata</name>
    <name type="common">Five-seeded plume-poppy</name>
    <name type="synonym">Bocconia cordata</name>
    <dbReference type="NCBI Taxonomy" id="56857"/>
    <lineage>
        <taxon>Eukaryota</taxon>
        <taxon>Viridiplantae</taxon>
        <taxon>Streptophyta</taxon>
        <taxon>Embryophyta</taxon>
        <taxon>Tracheophyta</taxon>
        <taxon>Spermatophyta</taxon>
        <taxon>Magnoliopsida</taxon>
        <taxon>Ranunculales</taxon>
        <taxon>Papaveraceae</taxon>
        <taxon>Papaveroideae</taxon>
        <taxon>Macleaya</taxon>
    </lineage>
</organism>
<dbReference type="Gene3D" id="3.30.420.10">
    <property type="entry name" value="Ribonuclease H-like superfamily/Ribonuclease H"/>
    <property type="match status" value="1"/>
</dbReference>
<dbReference type="InterPro" id="IPR036397">
    <property type="entry name" value="RNaseH_sf"/>
</dbReference>
<dbReference type="AlphaFoldDB" id="A0A200QQS2"/>
<dbReference type="InParanoid" id="A0A200QQS2"/>
<dbReference type="SUPFAM" id="SSF53098">
    <property type="entry name" value="Ribonuclease H-like"/>
    <property type="match status" value="1"/>
</dbReference>
<dbReference type="Proteomes" id="UP000195402">
    <property type="component" value="Unassembled WGS sequence"/>
</dbReference>
<dbReference type="PANTHER" id="PTHR47074">
    <property type="entry name" value="BNAC02G40300D PROTEIN"/>
    <property type="match status" value="1"/>
</dbReference>